<proteinExistence type="predicted"/>
<dbReference type="InterPro" id="IPR036909">
    <property type="entry name" value="Cyt_c-like_dom_sf"/>
</dbReference>
<dbReference type="PANTHER" id="PTHR40274">
    <property type="entry name" value="VIRGINIAMYCIN B LYASE"/>
    <property type="match status" value="1"/>
</dbReference>
<dbReference type="Gene3D" id="2.130.10.10">
    <property type="entry name" value="YVTN repeat-like/Quinoprotein amine dehydrogenase"/>
    <property type="match status" value="2"/>
</dbReference>
<reference evidence="2" key="2">
    <citation type="submission" date="2020-09" db="EMBL/GenBank/DDBJ databases">
        <authorList>
            <person name="Sun Q."/>
            <person name="Kim S."/>
        </authorList>
    </citation>
    <scope>NUCLEOTIDE SEQUENCE</scope>
    <source>
        <strain evidence="2">KCTC 32337</strain>
    </source>
</reference>
<protein>
    <recommendedName>
        <fullName evidence="4">Streptogramin lyase, gluconolactonase family protein</fullName>
    </recommendedName>
</protein>
<keyword evidence="1" id="KW-0732">Signal</keyword>
<dbReference type="Proteomes" id="UP000622604">
    <property type="component" value="Unassembled WGS sequence"/>
</dbReference>
<dbReference type="RefSeq" id="WP_229816477.1">
    <property type="nucleotide sequence ID" value="NZ_BMZC01000004.1"/>
</dbReference>
<evidence type="ECO:0000313" key="3">
    <source>
        <dbReference type="Proteomes" id="UP000622604"/>
    </source>
</evidence>
<feature type="signal peptide" evidence="1">
    <location>
        <begin position="1"/>
        <end position="29"/>
    </location>
</feature>
<evidence type="ECO:0000313" key="2">
    <source>
        <dbReference type="EMBL" id="GGZ58521.1"/>
    </source>
</evidence>
<reference evidence="2" key="1">
    <citation type="journal article" date="2014" name="Int. J. Syst. Evol. Microbiol.">
        <title>Complete genome sequence of Corynebacterium casei LMG S-19264T (=DSM 44701T), isolated from a smear-ripened cheese.</title>
        <authorList>
            <consortium name="US DOE Joint Genome Institute (JGI-PGF)"/>
            <person name="Walter F."/>
            <person name="Albersmeier A."/>
            <person name="Kalinowski J."/>
            <person name="Ruckert C."/>
        </authorList>
    </citation>
    <scope>NUCLEOTIDE SEQUENCE</scope>
    <source>
        <strain evidence="2">KCTC 32337</strain>
    </source>
</reference>
<sequence length="419" mass="46251">MKHSVKIMVTMGLTTMGLASLGSANRAFAQPLPEGAGKQLVEAHCSSCHATNRISSSLGYSQSDWQALIATMLDLSDNPNQAKITGYLAEHFPPSTQRNPKLPQGEITVDFKEWAVPTLGQRSRDPIEAPDGSIWWAGQWGNIIGRIDPQTGDMREYTLPAGAKPHSVTHDSQGNIWYTGNKNGTVGMLNPETGKITEHKMPDPNAKDPHTAIFDSEGVLWFTLQHSNMIGRLDPKTEKIKLVTMPTKNARPYGIKIDKNGTPWVACNGSNCLVKVDPNSMTLREYPLPDNNTTVRRLDIADDGMIWYVNSGRGRLGRFNPHTGEVKEWPSPSGASSHPYAIAVLGDAVWYNESGMRPDALVRFDRKTEAFQSWPIPTGTGDERIYSGIVRHMRPTRDGNLLIHQSATNRIILVTPQSH</sequence>
<dbReference type="PANTHER" id="PTHR40274:SF3">
    <property type="entry name" value="VIRGINIAMYCIN B LYASE"/>
    <property type="match status" value="1"/>
</dbReference>
<name>A0A8H9I9C6_9ALTE</name>
<dbReference type="GO" id="GO:0020037">
    <property type="term" value="F:heme binding"/>
    <property type="evidence" value="ECO:0007669"/>
    <property type="project" value="InterPro"/>
</dbReference>
<evidence type="ECO:0008006" key="4">
    <source>
        <dbReference type="Google" id="ProtNLM"/>
    </source>
</evidence>
<dbReference type="Gene3D" id="1.10.760.10">
    <property type="entry name" value="Cytochrome c-like domain"/>
    <property type="match status" value="1"/>
</dbReference>
<dbReference type="EMBL" id="BMZC01000004">
    <property type="protein sequence ID" value="GGZ58521.1"/>
    <property type="molecule type" value="Genomic_DNA"/>
</dbReference>
<dbReference type="InterPro" id="IPR051344">
    <property type="entry name" value="Vgb"/>
</dbReference>
<comment type="caution">
    <text evidence="2">The sequence shown here is derived from an EMBL/GenBank/DDBJ whole genome shotgun (WGS) entry which is preliminary data.</text>
</comment>
<evidence type="ECO:0000256" key="1">
    <source>
        <dbReference type="SAM" id="SignalP"/>
    </source>
</evidence>
<dbReference type="Pfam" id="PF24684">
    <property type="entry name" value="Vgb_lyase"/>
    <property type="match status" value="1"/>
</dbReference>
<dbReference type="SUPFAM" id="SSF46626">
    <property type="entry name" value="Cytochrome c"/>
    <property type="match status" value="1"/>
</dbReference>
<feature type="chain" id="PRO_5034819049" description="Streptogramin lyase, gluconolactonase family protein" evidence="1">
    <location>
        <begin position="30"/>
        <end position="419"/>
    </location>
</feature>
<dbReference type="SUPFAM" id="SSF63829">
    <property type="entry name" value="Calcium-dependent phosphotriesterase"/>
    <property type="match status" value="1"/>
</dbReference>
<dbReference type="AlphaFoldDB" id="A0A8H9I9C6"/>
<organism evidence="2 3">
    <name type="scientific">Paraglaciecola chathamensis</name>
    <dbReference type="NCBI Taxonomy" id="368405"/>
    <lineage>
        <taxon>Bacteria</taxon>
        <taxon>Pseudomonadati</taxon>
        <taxon>Pseudomonadota</taxon>
        <taxon>Gammaproteobacteria</taxon>
        <taxon>Alteromonadales</taxon>
        <taxon>Alteromonadaceae</taxon>
        <taxon>Paraglaciecola</taxon>
    </lineage>
</organism>
<dbReference type="GO" id="GO:0009055">
    <property type="term" value="F:electron transfer activity"/>
    <property type="evidence" value="ECO:0007669"/>
    <property type="project" value="InterPro"/>
</dbReference>
<dbReference type="InterPro" id="IPR015943">
    <property type="entry name" value="WD40/YVTN_repeat-like_dom_sf"/>
</dbReference>
<accession>A0A8H9I9C6</accession>
<gene>
    <name evidence="2" type="ORF">GCM10011274_15570</name>
</gene>